<sequence>MKRLIHDLSLNSSSTLT</sequence>
<dbReference type="AlphaFoldDB" id="A0A2P2PJP0"/>
<organism evidence="1">
    <name type="scientific">Rhizophora mucronata</name>
    <name type="common">Asiatic mangrove</name>
    <dbReference type="NCBI Taxonomy" id="61149"/>
    <lineage>
        <taxon>Eukaryota</taxon>
        <taxon>Viridiplantae</taxon>
        <taxon>Streptophyta</taxon>
        <taxon>Embryophyta</taxon>
        <taxon>Tracheophyta</taxon>
        <taxon>Spermatophyta</taxon>
        <taxon>Magnoliopsida</taxon>
        <taxon>eudicotyledons</taxon>
        <taxon>Gunneridae</taxon>
        <taxon>Pentapetalae</taxon>
        <taxon>rosids</taxon>
        <taxon>fabids</taxon>
        <taxon>Malpighiales</taxon>
        <taxon>Rhizophoraceae</taxon>
        <taxon>Rhizophora</taxon>
    </lineage>
</organism>
<name>A0A2P2PJP0_RHIMU</name>
<evidence type="ECO:0000313" key="1">
    <source>
        <dbReference type="EMBL" id="MBX54925.1"/>
    </source>
</evidence>
<reference evidence="1" key="1">
    <citation type="submission" date="2018-02" db="EMBL/GenBank/DDBJ databases">
        <title>Rhizophora mucronata_Transcriptome.</title>
        <authorList>
            <person name="Meera S.P."/>
            <person name="Sreeshan A."/>
            <person name="Augustine A."/>
        </authorList>
    </citation>
    <scope>NUCLEOTIDE SEQUENCE</scope>
    <source>
        <tissue evidence="1">Leaf</tissue>
    </source>
</reference>
<proteinExistence type="predicted"/>
<accession>A0A2P2PJP0</accession>
<dbReference type="EMBL" id="GGEC01074441">
    <property type="protein sequence ID" value="MBX54925.1"/>
    <property type="molecule type" value="Transcribed_RNA"/>
</dbReference>
<protein>
    <submittedName>
        <fullName evidence="1">Uncharacterized protein</fullName>
    </submittedName>
</protein>